<protein>
    <recommendedName>
        <fullName evidence="5">Phytocyanin domain-containing protein</fullName>
    </recommendedName>
</protein>
<keyword evidence="4" id="KW-1185">Reference proteome</keyword>
<feature type="region of interest" description="Disordered" evidence="1">
    <location>
        <begin position="26"/>
        <end position="46"/>
    </location>
</feature>
<comment type="caution">
    <text evidence="3">The sequence shown here is derived from an EMBL/GenBank/DDBJ whole genome shotgun (WGS) entry which is preliminary data.</text>
</comment>
<proteinExistence type="predicted"/>
<feature type="signal peptide" evidence="2">
    <location>
        <begin position="1"/>
        <end position="18"/>
    </location>
</feature>
<evidence type="ECO:0000256" key="1">
    <source>
        <dbReference type="SAM" id="MobiDB-lite"/>
    </source>
</evidence>
<dbReference type="InterPro" id="IPR052953">
    <property type="entry name" value="Ser-rich/MCO-related"/>
</dbReference>
<dbReference type="SUPFAM" id="SSF49503">
    <property type="entry name" value="Cupredoxins"/>
    <property type="match status" value="1"/>
</dbReference>
<dbReference type="PANTHER" id="PTHR34883">
    <property type="entry name" value="SERINE-RICH PROTEIN, PUTATIVE-RELATED-RELATED"/>
    <property type="match status" value="1"/>
</dbReference>
<dbReference type="AlphaFoldDB" id="A0A4Z1F3G8"/>
<name>A0A4Z1F3G8_9HELO</name>
<dbReference type="PANTHER" id="PTHR34883:SF20">
    <property type="entry name" value="PHYTOCYANIN DOMAIN-CONTAINING PROTEIN"/>
    <property type="match status" value="1"/>
</dbReference>
<dbReference type="InterPro" id="IPR008972">
    <property type="entry name" value="Cupredoxin"/>
</dbReference>
<evidence type="ECO:0008006" key="5">
    <source>
        <dbReference type="Google" id="ProtNLM"/>
    </source>
</evidence>
<dbReference type="EMBL" id="PQXH01000006">
    <property type="protein sequence ID" value="TGO18975.1"/>
    <property type="molecule type" value="Genomic_DNA"/>
</dbReference>
<dbReference type="OrthoDB" id="5415867at2759"/>
<evidence type="ECO:0000313" key="3">
    <source>
        <dbReference type="EMBL" id="TGO18975.1"/>
    </source>
</evidence>
<dbReference type="Proteomes" id="UP000297777">
    <property type="component" value="Unassembled WGS sequence"/>
</dbReference>
<sequence length="236" mass="23477">MQFSKITFLLGALPFTFAAYGAADTNSASSTVTPSSTTSTSPSDPTHTILVGAGGQLTFSPNETKADVNTTLEFHFYAKTHSVAQAAFVSPCKGSGFFSGPIATTGTEANASVFSVLVNDTKPIWFYCGYPGHCEGGMVGAVNLNATDNQKTLAKFSLAAKALDSDATTNPKGIVGGTLAPLKAESGSGTSSSSGASSATGTAASASATGSSAADVTTVGWITFGGAVVVAGLLGM</sequence>
<keyword evidence="2" id="KW-0732">Signal</keyword>
<evidence type="ECO:0000313" key="4">
    <source>
        <dbReference type="Proteomes" id="UP000297777"/>
    </source>
</evidence>
<gene>
    <name evidence="3" type="ORF">BTUL_0006g00080</name>
</gene>
<accession>A0A4Z1F3G8</accession>
<reference evidence="3 4" key="1">
    <citation type="submission" date="2017-12" db="EMBL/GenBank/DDBJ databases">
        <title>Comparative genomics of Botrytis spp.</title>
        <authorList>
            <person name="Valero-Jimenez C.A."/>
            <person name="Tapia P."/>
            <person name="Veloso J."/>
            <person name="Silva-Moreno E."/>
            <person name="Staats M."/>
            <person name="Valdes J.H."/>
            <person name="Van Kan J.A.L."/>
        </authorList>
    </citation>
    <scope>NUCLEOTIDE SEQUENCE [LARGE SCALE GENOMIC DNA]</scope>
    <source>
        <strain evidence="3 4">Bt9001</strain>
    </source>
</reference>
<feature type="chain" id="PRO_5021384914" description="Phytocyanin domain-containing protein" evidence="2">
    <location>
        <begin position="19"/>
        <end position="236"/>
    </location>
</feature>
<evidence type="ECO:0000256" key="2">
    <source>
        <dbReference type="SAM" id="SignalP"/>
    </source>
</evidence>
<dbReference type="CDD" id="cd00920">
    <property type="entry name" value="Cupredoxin"/>
    <property type="match status" value="1"/>
</dbReference>
<dbReference type="Gene3D" id="2.60.40.420">
    <property type="entry name" value="Cupredoxins - blue copper proteins"/>
    <property type="match status" value="1"/>
</dbReference>
<organism evidence="3 4">
    <name type="scientific">Botrytis tulipae</name>
    <dbReference type="NCBI Taxonomy" id="87230"/>
    <lineage>
        <taxon>Eukaryota</taxon>
        <taxon>Fungi</taxon>
        <taxon>Dikarya</taxon>
        <taxon>Ascomycota</taxon>
        <taxon>Pezizomycotina</taxon>
        <taxon>Leotiomycetes</taxon>
        <taxon>Helotiales</taxon>
        <taxon>Sclerotiniaceae</taxon>
        <taxon>Botrytis</taxon>
    </lineage>
</organism>